<dbReference type="Gene3D" id="3.30.300.20">
    <property type="match status" value="1"/>
</dbReference>
<evidence type="ECO:0000256" key="1">
    <source>
        <dbReference type="SAM" id="MobiDB-lite"/>
    </source>
</evidence>
<dbReference type="InterPro" id="IPR001374">
    <property type="entry name" value="R3H_dom"/>
</dbReference>
<feature type="compositionally biased region" description="Acidic residues" evidence="1">
    <location>
        <begin position="163"/>
        <end position="173"/>
    </location>
</feature>
<accession>A0ABY3PS39</accession>
<dbReference type="PROSITE" id="PS51061">
    <property type="entry name" value="R3H"/>
    <property type="match status" value="1"/>
</dbReference>
<dbReference type="Pfam" id="PF01424">
    <property type="entry name" value="R3H"/>
    <property type="match status" value="1"/>
</dbReference>
<dbReference type="SMART" id="SM00393">
    <property type="entry name" value="R3H"/>
    <property type="match status" value="1"/>
</dbReference>
<dbReference type="SUPFAM" id="SSF82708">
    <property type="entry name" value="R3H domain"/>
    <property type="match status" value="1"/>
</dbReference>
<evidence type="ECO:0000259" key="2">
    <source>
        <dbReference type="PROSITE" id="PS51061"/>
    </source>
</evidence>
<feature type="compositionally biased region" description="Basic and acidic residues" evidence="1">
    <location>
        <begin position="146"/>
        <end position="162"/>
    </location>
</feature>
<dbReference type="Gene3D" id="3.30.1370.50">
    <property type="entry name" value="R3H-like domain"/>
    <property type="match status" value="1"/>
</dbReference>
<dbReference type="InterPro" id="IPR034079">
    <property type="entry name" value="R3H_KhpB"/>
</dbReference>
<dbReference type="InterPro" id="IPR038008">
    <property type="entry name" value="Jag_KH"/>
</dbReference>
<organism evidence="3 4">
    <name type="scientific">Gloeobacter morelensis MG652769</name>
    <dbReference type="NCBI Taxonomy" id="2781736"/>
    <lineage>
        <taxon>Bacteria</taxon>
        <taxon>Bacillati</taxon>
        <taxon>Cyanobacteriota</taxon>
        <taxon>Cyanophyceae</taxon>
        <taxon>Gloeobacterales</taxon>
        <taxon>Gloeobacteraceae</taxon>
        <taxon>Gloeobacter</taxon>
        <taxon>Gloeobacter morelensis</taxon>
    </lineage>
</organism>
<dbReference type="InterPro" id="IPR036867">
    <property type="entry name" value="R3H_dom_sf"/>
</dbReference>
<name>A0ABY3PS39_9CYAN</name>
<dbReference type="RefSeq" id="WP_230843781.1">
    <property type="nucleotide sequence ID" value="NZ_CP063845.1"/>
</dbReference>
<keyword evidence="4" id="KW-1185">Reference proteome</keyword>
<evidence type="ECO:0000313" key="4">
    <source>
        <dbReference type="Proteomes" id="UP001054846"/>
    </source>
</evidence>
<gene>
    <name evidence="3" type="ORF">ISF26_10155</name>
</gene>
<dbReference type="EMBL" id="CP063845">
    <property type="protein sequence ID" value="UFP96542.1"/>
    <property type="molecule type" value="Genomic_DNA"/>
</dbReference>
<dbReference type="InterPro" id="IPR015946">
    <property type="entry name" value="KH_dom-like_a/b"/>
</dbReference>
<dbReference type="InterPro" id="IPR039247">
    <property type="entry name" value="KhpB"/>
</dbReference>
<protein>
    <submittedName>
        <fullName evidence="3">RNA-binding protein</fullName>
    </submittedName>
</protein>
<evidence type="ECO:0000313" key="3">
    <source>
        <dbReference type="EMBL" id="UFP96542.1"/>
    </source>
</evidence>
<dbReference type="CDD" id="cd02414">
    <property type="entry name" value="KH-II_Jag"/>
    <property type="match status" value="1"/>
</dbReference>
<dbReference type="Proteomes" id="UP001054846">
    <property type="component" value="Chromosome"/>
</dbReference>
<reference evidence="3 4" key="1">
    <citation type="journal article" date="2021" name="Genome Biol. Evol.">
        <title>Complete Genome Sequencing of a Novel Gloeobacter Species from a Waterfall Cave in Mexico.</title>
        <authorList>
            <person name="Saw J.H."/>
            <person name="Cardona T."/>
            <person name="Montejano G."/>
        </authorList>
    </citation>
    <scope>NUCLEOTIDE SEQUENCE [LARGE SCALE GENOMIC DNA]</scope>
    <source>
        <strain evidence="3">MG652769</strain>
    </source>
</reference>
<dbReference type="CDD" id="cd02644">
    <property type="entry name" value="R3H_jag"/>
    <property type="match status" value="1"/>
</dbReference>
<feature type="region of interest" description="Disordered" evidence="1">
    <location>
        <begin position="138"/>
        <end position="173"/>
    </location>
</feature>
<sequence>MIDTQTDDARTWLQSVLQLMGFPDGVQVVEAPDDPGGQRWLEIAEQALSPTQKELLLSREGEGLDALQFLLNTTMHLQTDSNQPYTVELAGHRLKRQQQLAEMAWEAAAQVRSSGEEFVFGALTAAERRQIHMLLQDEPDLSTFSRGKEPERRLVVRPRTADAAEESPDAALD</sequence>
<dbReference type="PANTHER" id="PTHR35800:SF1">
    <property type="entry name" value="RNA-BINDING PROTEIN KHPB"/>
    <property type="match status" value="1"/>
</dbReference>
<dbReference type="PANTHER" id="PTHR35800">
    <property type="entry name" value="PROTEIN JAG"/>
    <property type="match status" value="1"/>
</dbReference>
<proteinExistence type="predicted"/>
<feature type="domain" description="R3H" evidence="2">
    <location>
        <begin position="94"/>
        <end position="160"/>
    </location>
</feature>